<evidence type="ECO:0000256" key="1">
    <source>
        <dbReference type="SAM" id="MobiDB-lite"/>
    </source>
</evidence>
<keyword evidence="3" id="KW-1185">Reference proteome</keyword>
<feature type="region of interest" description="Disordered" evidence="1">
    <location>
        <begin position="123"/>
        <end position="150"/>
    </location>
</feature>
<comment type="caution">
    <text evidence="2">The sequence shown here is derived from an EMBL/GenBank/DDBJ whole genome shotgun (WGS) entry which is preliminary data.</text>
</comment>
<name>A0A9P8YED2_9PEZI</name>
<evidence type="ECO:0000313" key="3">
    <source>
        <dbReference type="Proteomes" id="UP000756346"/>
    </source>
</evidence>
<sequence>MTTATIYRPSWRAKLNSSLLQRSSATRTHMPRCRGCVIDGGTRDAAPTRSIRRPTLHESTSILSTRTNRHLALSRSRLMHASSRRSRSSARRCVISQVESFKAILLLRGTDWHKCVAVCDRRAMSQPNRSSEQRRCTSRSDHQPTRPAHDLSAAPLFSAVAFDLGTGSQRPLWSHASEHGRYALVQA</sequence>
<feature type="compositionally biased region" description="Basic and acidic residues" evidence="1">
    <location>
        <begin position="131"/>
        <end position="149"/>
    </location>
</feature>
<dbReference type="RefSeq" id="XP_046015505.1">
    <property type="nucleotide sequence ID" value="XM_046163585.1"/>
</dbReference>
<dbReference type="AlphaFoldDB" id="A0A9P8YED2"/>
<protein>
    <submittedName>
        <fullName evidence="2">Uncharacterized protein</fullName>
    </submittedName>
</protein>
<organism evidence="2 3">
    <name type="scientific">Microdochium trichocladiopsis</name>
    <dbReference type="NCBI Taxonomy" id="1682393"/>
    <lineage>
        <taxon>Eukaryota</taxon>
        <taxon>Fungi</taxon>
        <taxon>Dikarya</taxon>
        <taxon>Ascomycota</taxon>
        <taxon>Pezizomycotina</taxon>
        <taxon>Sordariomycetes</taxon>
        <taxon>Xylariomycetidae</taxon>
        <taxon>Xylariales</taxon>
        <taxon>Microdochiaceae</taxon>
        <taxon>Microdochium</taxon>
    </lineage>
</organism>
<reference evidence="2" key="1">
    <citation type="journal article" date="2021" name="Nat. Commun.">
        <title>Genetic determinants of endophytism in the Arabidopsis root mycobiome.</title>
        <authorList>
            <person name="Mesny F."/>
            <person name="Miyauchi S."/>
            <person name="Thiergart T."/>
            <person name="Pickel B."/>
            <person name="Atanasova L."/>
            <person name="Karlsson M."/>
            <person name="Huettel B."/>
            <person name="Barry K.W."/>
            <person name="Haridas S."/>
            <person name="Chen C."/>
            <person name="Bauer D."/>
            <person name="Andreopoulos W."/>
            <person name="Pangilinan J."/>
            <person name="LaButti K."/>
            <person name="Riley R."/>
            <person name="Lipzen A."/>
            <person name="Clum A."/>
            <person name="Drula E."/>
            <person name="Henrissat B."/>
            <person name="Kohler A."/>
            <person name="Grigoriev I.V."/>
            <person name="Martin F.M."/>
            <person name="Hacquard S."/>
        </authorList>
    </citation>
    <scope>NUCLEOTIDE SEQUENCE</scope>
    <source>
        <strain evidence="2">MPI-CAGE-CH-0230</strain>
    </source>
</reference>
<dbReference type="EMBL" id="JAGTJQ010000003">
    <property type="protein sequence ID" value="KAH7035412.1"/>
    <property type="molecule type" value="Genomic_DNA"/>
</dbReference>
<gene>
    <name evidence="2" type="ORF">B0I36DRAFT_92318</name>
</gene>
<dbReference type="Proteomes" id="UP000756346">
    <property type="component" value="Unassembled WGS sequence"/>
</dbReference>
<evidence type="ECO:0000313" key="2">
    <source>
        <dbReference type="EMBL" id="KAH7035412.1"/>
    </source>
</evidence>
<dbReference type="GeneID" id="70193131"/>
<proteinExistence type="predicted"/>
<accession>A0A9P8YED2</accession>